<dbReference type="Gene3D" id="3.40.50.720">
    <property type="entry name" value="NAD(P)-binding Rossmann-like Domain"/>
    <property type="match status" value="1"/>
</dbReference>
<evidence type="ECO:0000313" key="3">
    <source>
        <dbReference type="EMBL" id="NKQ57352.1"/>
    </source>
</evidence>
<reference evidence="3 4" key="1">
    <citation type="submission" date="2020-04" db="EMBL/GenBank/DDBJ databases">
        <title>Novel species.</title>
        <authorList>
            <person name="Teo W.F.A."/>
            <person name="Lipun K."/>
            <person name="Srisuk N."/>
            <person name="Duangmal K."/>
        </authorList>
    </citation>
    <scope>NUCLEOTIDE SEQUENCE [LARGE SCALE GENOMIC DNA]</scope>
    <source>
        <strain evidence="3 4">K13G38</strain>
    </source>
</reference>
<dbReference type="PRINTS" id="PR00081">
    <property type="entry name" value="GDHRDH"/>
</dbReference>
<comment type="similarity">
    <text evidence="2">Belongs to the short-chain dehydrogenases/reductases (SDR) family.</text>
</comment>
<dbReference type="EMBL" id="JAAXLS010000035">
    <property type="protein sequence ID" value="NKQ57352.1"/>
    <property type="molecule type" value="Genomic_DNA"/>
</dbReference>
<gene>
    <name evidence="3" type="ORF">HFP15_31255</name>
</gene>
<evidence type="ECO:0000256" key="2">
    <source>
        <dbReference type="RuleBase" id="RU000363"/>
    </source>
</evidence>
<keyword evidence="4" id="KW-1185">Reference proteome</keyword>
<evidence type="ECO:0000313" key="4">
    <source>
        <dbReference type="Proteomes" id="UP000715441"/>
    </source>
</evidence>
<dbReference type="PRINTS" id="PR00080">
    <property type="entry name" value="SDRFAMILY"/>
</dbReference>
<dbReference type="PANTHER" id="PTHR43157">
    <property type="entry name" value="PHOSPHATIDYLINOSITOL-GLYCAN BIOSYNTHESIS CLASS F PROTEIN-RELATED"/>
    <property type="match status" value="1"/>
</dbReference>
<keyword evidence="1" id="KW-0560">Oxidoreductase</keyword>
<dbReference type="Pfam" id="PF00106">
    <property type="entry name" value="adh_short"/>
    <property type="match status" value="1"/>
</dbReference>
<dbReference type="InterPro" id="IPR002347">
    <property type="entry name" value="SDR_fam"/>
</dbReference>
<comment type="caution">
    <text evidence="3">The sequence shown here is derived from an EMBL/GenBank/DDBJ whole genome shotgun (WGS) entry which is preliminary data.</text>
</comment>
<dbReference type="InterPro" id="IPR036291">
    <property type="entry name" value="NAD(P)-bd_dom_sf"/>
</dbReference>
<sequence>MILITGATDGLGRYVAGELVKSGERVIAHGRNEARLAELAELGAETVRADLAELRQVDRLADEILARHDRLDVLVNNAGIGTGSDFSRREESPDGVELRFAVNYLAGHHLTRRLLPLLRASAPAKVVNVASVGQSPIDFADPMLTRSYDGMRAYSQSKLAQIMFTIDLAEELAGTGVTVNALHPATMMPTTMVRESGAGSMSTIEEGGAAVLRLIRASDDVTGAYFNGTTRSRPNAQAADPEARRNLRALSERLVAAALG</sequence>
<dbReference type="SUPFAM" id="SSF51735">
    <property type="entry name" value="NAD(P)-binding Rossmann-fold domains"/>
    <property type="match status" value="1"/>
</dbReference>
<name>A0ABX1JGH6_9PSEU</name>
<organism evidence="3 4">
    <name type="scientific">Amycolatopsis acididurans</name>
    <dbReference type="NCBI Taxonomy" id="2724524"/>
    <lineage>
        <taxon>Bacteria</taxon>
        <taxon>Bacillati</taxon>
        <taxon>Actinomycetota</taxon>
        <taxon>Actinomycetes</taxon>
        <taxon>Pseudonocardiales</taxon>
        <taxon>Pseudonocardiaceae</taxon>
        <taxon>Amycolatopsis</taxon>
    </lineage>
</organism>
<protein>
    <submittedName>
        <fullName evidence="3">SDR family NAD(P)-dependent oxidoreductase</fullName>
    </submittedName>
</protein>
<dbReference type="PANTHER" id="PTHR43157:SF31">
    <property type="entry name" value="PHOSPHATIDYLINOSITOL-GLYCAN BIOSYNTHESIS CLASS F PROTEIN"/>
    <property type="match status" value="1"/>
</dbReference>
<accession>A0ABX1JGH6</accession>
<dbReference type="RefSeq" id="WP_168520377.1">
    <property type="nucleotide sequence ID" value="NZ_JAAXLS010000035.1"/>
</dbReference>
<dbReference type="Proteomes" id="UP000715441">
    <property type="component" value="Unassembled WGS sequence"/>
</dbReference>
<proteinExistence type="inferred from homology"/>
<evidence type="ECO:0000256" key="1">
    <source>
        <dbReference type="ARBA" id="ARBA00023002"/>
    </source>
</evidence>